<proteinExistence type="predicted"/>
<evidence type="ECO:0000313" key="2">
    <source>
        <dbReference type="Proteomes" id="UP001239111"/>
    </source>
</evidence>
<organism evidence="1 2">
    <name type="scientific">Eretmocerus hayati</name>
    <dbReference type="NCBI Taxonomy" id="131215"/>
    <lineage>
        <taxon>Eukaryota</taxon>
        <taxon>Metazoa</taxon>
        <taxon>Ecdysozoa</taxon>
        <taxon>Arthropoda</taxon>
        <taxon>Hexapoda</taxon>
        <taxon>Insecta</taxon>
        <taxon>Pterygota</taxon>
        <taxon>Neoptera</taxon>
        <taxon>Endopterygota</taxon>
        <taxon>Hymenoptera</taxon>
        <taxon>Apocrita</taxon>
        <taxon>Proctotrupomorpha</taxon>
        <taxon>Chalcidoidea</taxon>
        <taxon>Aphelinidae</taxon>
        <taxon>Aphelininae</taxon>
        <taxon>Eretmocerus</taxon>
    </lineage>
</organism>
<comment type="caution">
    <text evidence="1">The sequence shown here is derived from an EMBL/GenBank/DDBJ whole genome shotgun (WGS) entry which is preliminary data.</text>
</comment>
<accession>A0ACC2NND6</accession>
<sequence length="105" mass="12457">ILIELQNELMISNDLRVQENKFRRQCMSDLRSLRSTLKCPGSGSYSDTVSHSNNHRTWRELINQLRLHLAKKIRLIATLMRQLDDLPGRSELTQYQRRFLELYGQ</sequence>
<dbReference type="EMBL" id="CM056743">
    <property type="protein sequence ID" value="KAJ8672388.1"/>
    <property type="molecule type" value="Genomic_DNA"/>
</dbReference>
<protein>
    <submittedName>
        <fullName evidence="1">Uncharacterized protein</fullName>
    </submittedName>
</protein>
<evidence type="ECO:0000313" key="1">
    <source>
        <dbReference type="EMBL" id="KAJ8672388.1"/>
    </source>
</evidence>
<gene>
    <name evidence="1" type="ORF">QAD02_003647</name>
</gene>
<reference evidence="1" key="1">
    <citation type="submission" date="2023-04" db="EMBL/GenBank/DDBJ databases">
        <title>A chromosome-level genome assembly of the parasitoid wasp Eretmocerus hayati.</title>
        <authorList>
            <person name="Zhong Y."/>
            <person name="Liu S."/>
            <person name="Liu Y."/>
        </authorList>
    </citation>
    <scope>NUCLEOTIDE SEQUENCE</scope>
    <source>
        <strain evidence="1">ZJU_SS_LIU_2023</strain>
    </source>
</reference>
<feature type="non-terminal residue" evidence="1">
    <location>
        <position position="1"/>
    </location>
</feature>
<keyword evidence="2" id="KW-1185">Reference proteome</keyword>
<feature type="non-terminal residue" evidence="1">
    <location>
        <position position="105"/>
    </location>
</feature>
<dbReference type="Proteomes" id="UP001239111">
    <property type="component" value="Chromosome 3"/>
</dbReference>
<name>A0ACC2NND6_9HYME</name>